<evidence type="ECO:0008006" key="3">
    <source>
        <dbReference type="Google" id="ProtNLM"/>
    </source>
</evidence>
<reference evidence="2" key="1">
    <citation type="submission" date="2018-03" db="EMBL/GenBank/DDBJ databases">
        <authorList>
            <person name="Rodrigo-Torres L."/>
            <person name="Arahal R. D."/>
            <person name="Lucena T."/>
        </authorList>
    </citation>
    <scope>NUCLEOTIDE SEQUENCE [LARGE SCALE GENOMIC DNA]</scope>
    <source>
        <strain evidence="2">CECT 8871</strain>
    </source>
</reference>
<dbReference type="OrthoDB" id="7629596at2"/>
<dbReference type="Gene3D" id="3.30.160.150">
    <property type="entry name" value="Lipoprotein like domain"/>
    <property type="match status" value="1"/>
</dbReference>
<gene>
    <name evidence="1" type="ORF">PRI8871_01601</name>
</gene>
<dbReference type="Pfam" id="PF04390">
    <property type="entry name" value="LptE"/>
    <property type="match status" value="1"/>
</dbReference>
<dbReference type="GO" id="GO:0043165">
    <property type="term" value="P:Gram-negative-bacterium-type cell outer membrane assembly"/>
    <property type="evidence" value="ECO:0007669"/>
    <property type="project" value="InterPro"/>
</dbReference>
<dbReference type="GO" id="GO:0019867">
    <property type="term" value="C:outer membrane"/>
    <property type="evidence" value="ECO:0007669"/>
    <property type="project" value="InterPro"/>
</dbReference>
<proteinExistence type="predicted"/>
<sequence>MSSSDRRAFLLSVLALGACGFTPAYGPSGGAGVLQSQVRLTDPVGRDGYLLNRRLEERLGRGGPSARYAMKVTPIVTQSGMGSTSRGLTTRFQLLGKAKFLMTDPVTADVLAEGEVQSFTGYSATGTTVATLAAERDARQRLMTILADMVVDRLLVAASGLPS</sequence>
<evidence type="ECO:0000313" key="1">
    <source>
        <dbReference type="EMBL" id="SPF79803.1"/>
    </source>
</evidence>
<dbReference type="InterPro" id="IPR007485">
    <property type="entry name" value="LPS_assembly_LptE"/>
</dbReference>
<dbReference type="EMBL" id="OMOJ01000002">
    <property type="protein sequence ID" value="SPF79803.1"/>
    <property type="molecule type" value="Genomic_DNA"/>
</dbReference>
<dbReference type="PROSITE" id="PS51257">
    <property type="entry name" value="PROKAR_LIPOPROTEIN"/>
    <property type="match status" value="1"/>
</dbReference>
<keyword evidence="2" id="KW-1185">Reference proteome</keyword>
<accession>A0A2R8AUV2</accession>
<organism evidence="1 2">
    <name type="scientific">Pseudoprimorskyibacter insulae</name>
    <dbReference type="NCBI Taxonomy" id="1695997"/>
    <lineage>
        <taxon>Bacteria</taxon>
        <taxon>Pseudomonadati</taxon>
        <taxon>Pseudomonadota</taxon>
        <taxon>Alphaproteobacteria</taxon>
        <taxon>Rhodobacterales</taxon>
        <taxon>Paracoccaceae</taxon>
        <taxon>Pseudoprimorskyibacter</taxon>
    </lineage>
</organism>
<dbReference type="AlphaFoldDB" id="A0A2R8AUV2"/>
<dbReference type="Proteomes" id="UP000244904">
    <property type="component" value="Unassembled WGS sequence"/>
</dbReference>
<protein>
    <recommendedName>
        <fullName evidence="3">LPS-assembly lipoprotein LptE</fullName>
    </recommendedName>
</protein>
<dbReference type="RefSeq" id="WP_108885640.1">
    <property type="nucleotide sequence ID" value="NZ_OMOJ01000002.1"/>
</dbReference>
<name>A0A2R8AUV2_9RHOB</name>
<evidence type="ECO:0000313" key="2">
    <source>
        <dbReference type="Proteomes" id="UP000244904"/>
    </source>
</evidence>